<dbReference type="Proteomes" id="UP001446871">
    <property type="component" value="Unassembled WGS sequence"/>
</dbReference>
<organism evidence="6 7">
    <name type="scientific">Apiospora saccharicola</name>
    <dbReference type="NCBI Taxonomy" id="335842"/>
    <lineage>
        <taxon>Eukaryota</taxon>
        <taxon>Fungi</taxon>
        <taxon>Dikarya</taxon>
        <taxon>Ascomycota</taxon>
        <taxon>Pezizomycotina</taxon>
        <taxon>Sordariomycetes</taxon>
        <taxon>Xylariomycetidae</taxon>
        <taxon>Amphisphaeriales</taxon>
        <taxon>Apiosporaceae</taxon>
        <taxon>Apiospora</taxon>
    </lineage>
</organism>
<accession>A0ABR1VLB2</accession>
<keyword evidence="2" id="KW-0378">Hydrolase</keyword>
<keyword evidence="7" id="KW-1185">Reference proteome</keyword>
<feature type="compositionally biased region" description="Polar residues" evidence="4">
    <location>
        <begin position="70"/>
        <end position="85"/>
    </location>
</feature>
<evidence type="ECO:0000256" key="3">
    <source>
        <dbReference type="ARBA" id="ARBA00023204"/>
    </source>
</evidence>
<dbReference type="SMART" id="SM00986">
    <property type="entry name" value="UDG"/>
    <property type="match status" value="1"/>
</dbReference>
<reference evidence="6 7" key="1">
    <citation type="submission" date="2023-01" db="EMBL/GenBank/DDBJ databases">
        <title>Analysis of 21 Apiospora genomes using comparative genomics revels a genus with tremendous synthesis potential of carbohydrate active enzymes and secondary metabolites.</title>
        <authorList>
            <person name="Sorensen T."/>
        </authorList>
    </citation>
    <scope>NUCLEOTIDE SEQUENCE [LARGE SCALE GENOMIC DNA]</scope>
    <source>
        <strain evidence="6 7">CBS 83171</strain>
    </source>
</reference>
<evidence type="ECO:0000256" key="4">
    <source>
        <dbReference type="SAM" id="MobiDB-lite"/>
    </source>
</evidence>
<feature type="region of interest" description="Disordered" evidence="4">
    <location>
        <begin position="1"/>
        <end position="32"/>
    </location>
</feature>
<dbReference type="InterPro" id="IPR005122">
    <property type="entry name" value="Uracil-DNA_glycosylase-like"/>
</dbReference>
<dbReference type="SMART" id="SM00987">
    <property type="entry name" value="UreE_C"/>
    <property type="match status" value="1"/>
</dbReference>
<feature type="domain" description="Uracil-DNA glycosylase-like" evidence="5">
    <location>
        <begin position="176"/>
        <end position="363"/>
    </location>
</feature>
<dbReference type="Gene3D" id="3.40.470.10">
    <property type="entry name" value="Uracil-DNA glycosylase-like domain"/>
    <property type="match status" value="1"/>
</dbReference>
<keyword evidence="3" id="KW-0234">DNA repair</keyword>
<dbReference type="EMBL" id="JAQQWM010000003">
    <property type="protein sequence ID" value="KAK8071993.1"/>
    <property type="molecule type" value="Genomic_DNA"/>
</dbReference>
<protein>
    <submittedName>
        <fullName evidence="6">Hydrolase-like protein</fullName>
    </submittedName>
</protein>
<gene>
    <name evidence="6" type="ORF">PG996_005341</name>
</gene>
<evidence type="ECO:0000313" key="7">
    <source>
        <dbReference type="Proteomes" id="UP001446871"/>
    </source>
</evidence>
<evidence type="ECO:0000256" key="1">
    <source>
        <dbReference type="ARBA" id="ARBA00022763"/>
    </source>
</evidence>
<name>A0ABR1VLB2_9PEZI</name>
<evidence type="ECO:0000259" key="5">
    <source>
        <dbReference type="SMART" id="SM00986"/>
    </source>
</evidence>
<dbReference type="InterPro" id="IPR015637">
    <property type="entry name" value="MUG/TDG"/>
</dbReference>
<sequence length="383" mass="42259">MDSEQSSDEISSITAQPEEGSRECTPCVTSPVIQPSFKGRLQLHEFMYQKSSTNNNPTVKAPSPIRRSARNLSVTPSSPSTTMAESQIKAESPVDSSAPSSPRKRKRPLVDDVDPDPPTSPSAIIKDEWEDDEKEVTATPINTSYATRTIPTSKKRVRGPNAYAPPEVYAHLRPLPDVLAPNLLILFIGLNPGIQTSYTGHAYAHPSNLFWKLLHSSGLTPVRCQPEEDRTLPERFGLGNTNIVSRPSRNGAELSKAEMDDGVAVLEAKIAQYRPEVACIVGKGIWESVWRKRHGRNLRKSDNFQYGFQRESENMGVVKPTISEEGAEDEGFKGASVFVATTTSGLAATMRPSEKEAIWRVLGDWCVARRKEKEIKVEEAESS</sequence>
<dbReference type="PANTHER" id="PTHR12159:SF9">
    <property type="entry name" value="G_T MISMATCH-SPECIFIC THYMINE DNA GLYCOSYLASE"/>
    <property type="match status" value="1"/>
</dbReference>
<feature type="region of interest" description="Disordered" evidence="4">
    <location>
        <begin position="48"/>
        <end position="143"/>
    </location>
</feature>
<dbReference type="PANTHER" id="PTHR12159">
    <property type="entry name" value="G/T AND G/U MISMATCH-SPECIFIC DNA GLYCOSYLASE"/>
    <property type="match status" value="1"/>
</dbReference>
<comment type="caution">
    <text evidence="6">The sequence shown here is derived from an EMBL/GenBank/DDBJ whole genome shotgun (WGS) entry which is preliminary data.</text>
</comment>
<proteinExistence type="predicted"/>
<dbReference type="SUPFAM" id="SSF52141">
    <property type="entry name" value="Uracil-DNA glycosylase-like"/>
    <property type="match status" value="1"/>
</dbReference>
<dbReference type="InterPro" id="IPR036895">
    <property type="entry name" value="Uracil-DNA_glycosylase-like_sf"/>
</dbReference>
<dbReference type="Pfam" id="PF03167">
    <property type="entry name" value="UDG"/>
    <property type="match status" value="1"/>
</dbReference>
<evidence type="ECO:0000256" key="2">
    <source>
        <dbReference type="ARBA" id="ARBA00022801"/>
    </source>
</evidence>
<evidence type="ECO:0000313" key="6">
    <source>
        <dbReference type="EMBL" id="KAK8071993.1"/>
    </source>
</evidence>
<dbReference type="CDD" id="cd10028">
    <property type="entry name" value="UDG-F2_TDG_MUG"/>
    <property type="match status" value="1"/>
</dbReference>
<keyword evidence="1" id="KW-0227">DNA damage</keyword>
<feature type="compositionally biased region" description="Polar residues" evidence="4">
    <location>
        <begin position="49"/>
        <end position="58"/>
    </location>
</feature>